<dbReference type="PANTHER" id="PTHR12002">
    <property type="entry name" value="CLAUDIN"/>
    <property type="match status" value="1"/>
</dbReference>
<comment type="subcellular location">
    <subcellularLocation>
        <location evidence="8">Cell junction</location>
        <location evidence="8">Tight junction</location>
    </subcellularLocation>
    <subcellularLocation>
        <location evidence="8">Cell membrane</location>
        <topology evidence="8">Multi-pass membrane protein</topology>
    </subcellularLocation>
</comment>
<dbReference type="InterPro" id="IPR004031">
    <property type="entry name" value="PMP22/EMP/MP20/Claudin"/>
</dbReference>
<keyword evidence="6 8" id="KW-1133">Transmembrane helix</keyword>
<gene>
    <name evidence="9" type="ORF">G5714_000706</name>
</gene>
<evidence type="ECO:0000256" key="1">
    <source>
        <dbReference type="ARBA" id="ARBA00008295"/>
    </source>
</evidence>
<dbReference type="PRINTS" id="PR01077">
    <property type="entry name" value="CLAUDIN"/>
</dbReference>
<evidence type="ECO:0000256" key="8">
    <source>
        <dbReference type="RuleBase" id="RU060637"/>
    </source>
</evidence>
<keyword evidence="7 8" id="KW-0472">Membrane</keyword>
<comment type="caution">
    <text evidence="9">The sequence shown here is derived from an EMBL/GenBank/DDBJ whole genome shotgun (WGS) entry which is preliminary data.</text>
</comment>
<evidence type="ECO:0000256" key="3">
    <source>
        <dbReference type="ARBA" id="ARBA00022475"/>
    </source>
</evidence>
<keyword evidence="4 8" id="KW-0812">Transmembrane</keyword>
<keyword evidence="10" id="KW-1185">Reference proteome</keyword>
<dbReference type="AlphaFoldDB" id="A0A7J6DI32"/>
<dbReference type="FunFam" id="1.20.140.150:FF:000001">
    <property type="entry name" value="Claudin"/>
    <property type="match status" value="1"/>
</dbReference>
<sequence length="234" mass="25177">MLIFYLSRTPRKQLQAHPQLWRFSDMSTSLQLLGTALGILGWLGIIISCALPLWRVTAFIGTNIVTAQIMWEGLWMNCVVQSTGQMQCKVYDSMLALSQDLQASRAILIITSLVGLVAIFASFAGGKCTNCLQDGFTKVRVAVAGGASFVTAGVLGLVPPSWTAHQVIGDFYNPLVAHAQKRELGAAIFICWGAAVLMLIGGGLLCSSCPKGTTSRGGRYMAASQNGRERLEYV</sequence>
<feature type="transmembrane region" description="Helical" evidence="8">
    <location>
        <begin position="106"/>
        <end position="129"/>
    </location>
</feature>
<evidence type="ECO:0000256" key="7">
    <source>
        <dbReference type="ARBA" id="ARBA00023136"/>
    </source>
</evidence>
<organism evidence="9 10">
    <name type="scientific">Onychostoma macrolepis</name>
    <dbReference type="NCBI Taxonomy" id="369639"/>
    <lineage>
        <taxon>Eukaryota</taxon>
        <taxon>Metazoa</taxon>
        <taxon>Chordata</taxon>
        <taxon>Craniata</taxon>
        <taxon>Vertebrata</taxon>
        <taxon>Euteleostomi</taxon>
        <taxon>Actinopterygii</taxon>
        <taxon>Neopterygii</taxon>
        <taxon>Teleostei</taxon>
        <taxon>Ostariophysi</taxon>
        <taxon>Cypriniformes</taxon>
        <taxon>Cyprinidae</taxon>
        <taxon>Acrossocheilinae</taxon>
        <taxon>Onychostoma</taxon>
    </lineage>
</organism>
<dbReference type="Pfam" id="PF00822">
    <property type="entry name" value="PMP22_Claudin"/>
    <property type="match status" value="1"/>
</dbReference>
<feature type="transmembrane region" description="Helical" evidence="8">
    <location>
        <begin position="184"/>
        <end position="206"/>
    </location>
</feature>
<dbReference type="InterPro" id="IPR017974">
    <property type="entry name" value="Claudin_CS"/>
</dbReference>
<protein>
    <recommendedName>
        <fullName evidence="8">Claudin</fullName>
    </recommendedName>
</protein>
<dbReference type="Proteomes" id="UP000579812">
    <property type="component" value="Unassembled WGS sequence"/>
</dbReference>
<keyword evidence="3 8" id="KW-1003">Cell membrane</keyword>
<name>A0A7J6DI32_9TELE</name>
<comment type="similarity">
    <text evidence="1 8">Belongs to the claudin family.</text>
</comment>
<reference evidence="9 10" key="1">
    <citation type="submission" date="2020-04" db="EMBL/GenBank/DDBJ databases">
        <title>Chromosome-level genome assembly of a cyprinid fish Onychostoma macrolepis by integration of Nanopore Sequencing, Bionano and Hi-C technology.</title>
        <authorList>
            <person name="Wang D."/>
        </authorList>
    </citation>
    <scope>NUCLEOTIDE SEQUENCE [LARGE SCALE GENOMIC DNA]</scope>
    <source>
        <strain evidence="9">SWU-2019</strain>
        <tissue evidence="9">Muscle</tissue>
    </source>
</reference>
<keyword evidence="5 8" id="KW-0965">Cell junction</keyword>
<feature type="transmembrane region" description="Helical" evidence="8">
    <location>
        <begin position="32"/>
        <end position="54"/>
    </location>
</feature>
<evidence type="ECO:0000256" key="6">
    <source>
        <dbReference type="ARBA" id="ARBA00022989"/>
    </source>
</evidence>
<proteinExistence type="inferred from homology"/>
<accession>A0A7J6DI32</accession>
<evidence type="ECO:0000256" key="2">
    <source>
        <dbReference type="ARBA" id="ARBA00022427"/>
    </source>
</evidence>
<dbReference type="GO" id="GO:0005923">
    <property type="term" value="C:bicellular tight junction"/>
    <property type="evidence" value="ECO:0007669"/>
    <property type="project" value="UniProtKB-SubCell"/>
</dbReference>
<dbReference type="Gene3D" id="1.20.140.150">
    <property type="match status" value="1"/>
</dbReference>
<dbReference type="EMBL" id="JAAMOB010000001">
    <property type="protein sequence ID" value="KAF4118655.1"/>
    <property type="molecule type" value="Genomic_DNA"/>
</dbReference>
<dbReference type="PROSITE" id="PS01346">
    <property type="entry name" value="CLAUDIN"/>
    <property type="match status" value="1"/>
</dbReference>
<dbReference type="InterPro" id="IPR006187">
    <property type="entry name" value="Claudin"/>
</dbReference>
<keyword evidence="2 8" id="KW-0796">Tight junction</keyword>
<dbReference type="GO" id="GO:0005198">
    <property type="term" value="F:structural molecule activity"/>
    <property type="evidence" value="ECO:0007669"/>
    <property type="project" value="InterPro"/>
</dbReference>
<comment type="function">
    <text evidence="8">Claudins function as major constituents of the tight junction complexes that regulate the permeability of epithelia.</text>
</comment>
<evidence type="ECO:0000256" key="5">
    <source>
        <dbReference type="ARBA" id="ARBA00022949"/>
    </source>
</evidence>
<evidence type="ECO:0000256" key="4">
    <source>
        <dbReference type="ARBA" id="ARBA00022692"/>
    </source>
</evidence>
<dbReference type="GO" id="GO:0005886">
    <property type="term" value="C:plasma membrane"/>
    <property type="evidence" value="ECO:0007669"/>
    <property type="project" value="UniProtKB-SubCell"/>
</dbReference>
<evidence type="ECO:0000313" key="10">
    <source>
        <dbReference type="Proteomes" id="UP000579812"/>
    </source>
</evidence>
<feature type="transmembrane region" description="Helical" evidence="8">
    <location>
        <begin position="141"/>
        <end position="164"/>
    </location>
</feature>
<evidence type="ECO:0000313" key="9">
    <source>
        <dbReference type="EMBL" id="KAF4118655.1"/>
    </source>
</evidence>